<evidence type="ECO:0000313" key="20">
    <source>
        <dbReference type="EMBL" id="KAI1243073.1"/>
    </source>
</evidence>
<comment type="catalytic activity">
    <reaction evidence="8">
        <text>13-octadecanoyloxy-octadecanoate + H2O = 13-hydroxy-octadecanoate + octadecanoate + H(+)</text>
        <dbReference type="Rhea" id="RHEA:52084"/>
        <dbReference type="ChEBI" id="CHEBI:15377"/>
        <dbReference type="ChEBI" id="CHEBI:15378"/>
        <dbReference type="ChEBI" id="CHEBI:25629"/>
        <dbReference type="ChEBI" id="CHEBI:136304"/>
        <dbReference type="ChEBI" id="CHEBI:136335"/>
    </reaction>
    <physiologicalReaction direction="left-to-right" evidence="8">
        <dbReference type="Rhea" id="RHEA:52085"/>
    </physiologicalReaction>
</comment>
<evidence type="ECO:0000313" key="21">
    <source>
        <dbReference type="Proteomes" id="UP000618051"/>
    </source>
</evidence>
<evidence type="ECO:0000256" key="3">
    <source>
        <dbReference type="ARBA" id="ARBA00009300"/>
    </source>
</evidence>
<comment type="catalytic activity">
    <reaction evidence="13">
        <text>9-octadecanoyloxy-octadecanoate + H2O = 9-hydroxy-octadecanoate + octadecanoate + H(+)</text>
        <dbReference type="Rhea" id="RHEA:52096"/>
        <dbReference type="ChEBI" id="CHEBI:15377"/>
        <dbReference type="ChEBI" id="CHEBI:15378"/>
        <dbReference type="ChEBI" id="CHEBI:25629"/>
        <dbReference type="ChEBI" id="CHEBI:136286"/>
        <dbReference type="ChEBI" id="CHEBI:136373"/>
    </reaction>
    <physiologicalReaction direction="left-to-right" evidence="13">
        <dbReference type="Rhea" id="RHEA:52097"/>
    </physiologicalReaction>
</comment>
<feature type="transmembrane region" description="Helical" evidence="18">
    <location>
        <begin position="255"/>
        <end position="274"/>
    </location>
</feature>
<evidence type="ECO:0000256" key="17">
    <source>
        <dbReference type="SAM" id="MobiDB-lite"/>
    </source>
</evidence>
<evidence type="ECO:0000256" key="12">
    <source>
        <dbReference type="ARBA" id="ARBA00048800"/>
    </source>
</evidence>
<dbReference type="Proteomes" id="UP000618051">
    <property type="component" value="Unassembled WGS sequence"/>
</dbReference>
<feature type="transmembrane region" description="Helical" evidence="18">
    <location>
        <begin position="310"/>
        <end position="338"/>
    </location>
</feature>
<comment type="catalytic activity">
    <reaction evidence="9">
        <text>9-hexadecanoyloxy-octadecanoate + H2O = 9-hydroxy-octadecanoate + hexadecanoate + H(+)</text>
        <dbReference type="Rhea" id="RHEA:52052"/>
        <dbReference type="ChEBI" id="CHEBI:7896"/>
        <dbReference type="ChEBI" id="CHEBI:15377"/>
        <dbReference type="ChEBI" id="CHEBI:15378"/>
        <dbReference type="ChEBI" id="CHEBI:83670"/>
        <dbReference type="ChEBI" id="CHEBI:136286"/>
    </reaction>
    <physiologicalReaction direction="left-to-right" evidence="9">
        <dbReference type="Rhea" id="RHEA:52053"/>
    </physiologicalReaction>
</comment>
<evidence type="ECO:0000256" key="7">
    <source>
        <dbReference type="ARBA" id="ARBA00047368"/>
    </source>
</evidence>
<feature type="transmembrane region" description="Helical" evidence="18">
    <location>
        <begin position="139"/>
        <end position="158"/>
    </location>
</feature>
<evidence type="ECO:0000256" key="8">
    <source>
        <dbReference type="ARBA" id="ARBA00047427"/>
    </source>
</evidence>
<accession>A0A835P3F4</accession>
<dbReference type="AlphaFoldDB" id="A0A835P3F4"/>
<evidence type="ECO:0000256" key="10">
    <source>
        <dbReference type="ARBA" id="ARBA00048680"/>
    </source>
</evidence>
<gene>
    <name evidence="20" type="ORF">IHE44_0000645</name>
    <name evidence="19" type="ORF">IHE44_011174</name>
</gene>
<comment type="catalytic activity">
    <reaction evidence="15">
        <text>13-(9Z-hexadecenoyloxy)-octadecanoate + H2O = 13-hydroxy-octadecanoate + (9Z)-hexadecenoate + H(+)</text>
        <dbReference type="Rhea" id="RHEA:52076"/>
        <dbReference type="ChEBI" id="CHEBI:15377"/>
        <dbReference type="ChEBI" id="CHEBI:15378"/>
        <dbReference type="ChEBI" id="CHEBI:32372"/>
        <dbReference type="ChEBI" id="CHEBI:136304"/>
        <dbReference type="ChEBI" id="CHEBI:136315"/>
    </reaction>
    <physiologicalReaction direction="left-to-right" evidence="15">
        <dbReference type="Rhea" id="RHEA:52077"/>
    </physiologicalReaction>
</comment>
<dbReference type="GO" id="GO:0016020">
    <property type="term" value="C:membrane"/>
    <property type="evidence" value="ECO:0007669"/>
    <property type="project" value="InterPro"/>
</dbReference>
<evidence type="ECO:0000256" key="1">
    <source>
        <dbReference type="ARBA" id="ARBA00000923"/>
    </source>
</evidence>
<keyword evidence="6 18" id="KW-0472">Membrane</keyword>
<keyword evidence="4 18" id="KW-0812">Transmembrane</keyword>
<evidence type="ECO:0000256" key="18">
    <source>
        <dbReference type="SAM" id="Phobius"/>
    </source>
</evidence>
<keyword evidence="5 18" id="KW-1133">Transmembrane helix</keyword>
<dbReference type="PANTHER" id="PTHR10989">
    <property type="entry name" value="ANDROGEN-INDUCED PROTEIN 1-RELATED"/>
    <property type="match status" value="1"/>
</dbReference>
<comment type="catalytic activity">
    <reaction evidence="11">
        <text>12-(9Z-octadecenoyloxy)-octadecanoate + H2O = 12-hydroxyoctadecanoate + (9Z)-octadecenoate + H(+)</text>
        <dbReference type="Rhea" id="RHEA:52060"/>
        <dbReference type="ChEBI" id="CHEBI:15377"/>
        <dbReference type="ChEBI" id="CHEBI:15378"/>
        <dbReference type="ChEBI" id="CHEBI:30823"/>
        <dbReference type="ChEBI" id="CHEBI:84201"/>
        <dbReference type="ChEBI" id="CHEBI:136302"/>
    </reaction>
    <physiologicalReaction direction="left-to-right" evidence="11">
        <dbReference type="Rhea" id="RHEA:52061"/>
    </physiologicalReaction>
</comment>
<keyword evidence="21" id="KW-1185">Reference proteome</keyword>
<evidence type="ECO:0000256" key="9">
    <source>
        <dbReference type="ARBA" id="ARBA00047863"/>
    </source>
</evidence>
<evidence type="ECO:0000256" key="2">
    <source>
        <dbReference type="ARBA" id="ARBA00004127"/>
    </source>
</evidence>
<comment type="catalytic activity">
    <reaction evidence="10">
        <text>12-octadecanoyloxy-octadecanoate + H2O = 12-hydroxyoctadecanoate + octadecanoate + H(+)</text>
        <dbReference type="Rhea" id="RHEA:52080"/>
        <dbReference type="ChEBI" id="CHEBI:15377"/>
        <dbReference type="ChEBI" id="CHEBI:15378"/>
        <dbReference type="ChEBI" id="CHEBI:25629"/>
        <dbReference type="ChEBI" id="CHEBI:84201"/>
        <dbReference type="ChEBI" id="CHEBI:136330"/>
    </reaction>
    <physiologicalReaction direction="left-to-right" evidence="10">
        <dbReference type="Rhea" id="RHEA:52081"/>
    </physiologicalReaction>
</comment>
<comment type="catalytic activity">
    <reaction evidence="16">
        <text>12-(9Z-hexadecenoyloxy)-octadecanoate + H2O = 12-hydroxyoctadecanoate + (9Z)-hexadecenoate + H(+)</text>
        <dbReference type="Rhea" id="RHEA:52072"/>
        <dbReference type="ChEBI" id="CHEBI:15377"/>
        <dbReference type="ChEBI" id="CHEBI:15378"/>
        <dbReference type="ChEBI" id="CHEBI:32372"/>
        <dbReference type="ChEBI" id="CHEBI:84201"/>
        <dbReference type="ChEBI" id="CHEBI:136312"/>
    </reaction>
    <physiologicalReaction direction="left-to-right" evidence="16">
        <dbReference type="Rhea" id="RHEA:52073"/>
    </physiologicalReaction>
</comment>
<evidence type="ECO:0000256" key="14">
    <source>
        <dbReference type="ARBA" id="ARBA00049296"/>
    </source>
</evidence>
<evidence type="ECO:0000256" key="16">
    <source>
        <dbReference type="ARBA" id="ARBA00049428"/>
    </source>
</evidence>
<evidence type="ECO:0000256" key="11">
    <source>
        <dbReference type="ARBA" id="ARBA00048701"/>
    </source>
</evidence>
<feature type="non-terminal residue" evidence="19">
    <location>
        <position position="752"/>
    </location>
</feature>
<evidence type="ECO:0000313" key="19">
    <source>
        <dbReference type="EMBL" id="KAG0133353.1"/>
    </source>
</evidence>
<organism evidence="19">
    <name type="scientific">Lamprotornis superbus</name>
    <dbReference type="NCBI Taxonomy" id="245042"/>
    <lineage>
        <taxon>Eukaryota</taxon>
        <taxon>Metazoa</taxon>
        <taxon>Chordata</taxon>
        <taxon>Craniata</taxon>
        <taxon>Vertebrata</taxon>
        <taxon>Euteleostomi</taxon>
        <taxon>Archelosauria</taxon>
        <taxon>Archosauria</taxon>
        <taxon>Dinosauria</taxon>
        <taxon>Saurischia</taxon>
        <taxon>Theropoda</taxon>
        <taxon>Coelurosauria</taxon>
        <taxon>Aves</taxon>
        <taxon>Neognathae</taxon>
        <taxon>Neoaves</taxon>
        <taxon>Telluraves</taxon>
        <taxon>Australaves</taxon>
        <taxon>Passeriformes</taxon>
        <taxon>Sturnidae</taxon>
        <taxon>Lamprotornis</taxon>
    </lineage>
</organism>
<feature type="transmembrane region" description="Helical" evidence="18">
    <location>
        <begin position="178"/>
        <end position="194"/>
    </location>
</feature>
<feature type="compositionally biased region" description="Basic and acidic residues" evidence="17">
    <location>
        <begin position="617"/>
        <end position="626"/>
    </location>
</feature>
<evidence type="ECO:0000256" key="15">
    <source>
        <dbReference type="ARBA" id="ARBA00049322"/>
    </source>
</evidence>
<feature type="non-terminal residue" evidence="19">
    <location>
        <position position="1"/>
    </location>
</feature>
<comment type="catalytic activity">
    <reaction evidence="12">
        <text>9-(9Z-octadecenoyloxy)-octadecanoate + H2O = 9-hydroxy-octadecanoate + (9Z)-octadecenoate + H(+)</text>
        <dbReference type="Rhea" id="RHEA:52048"/>
        <dbReference type="ChEBI" id="CHEBI:15377"/>
        <dbReference type="ChEBI" id="CHEBI:15378"/>
        <dbReference type="ChEBI" id="CHEBI:30823"/>
        <dbReference type="ChEBI" id="CHEBI:136282"/>
        <dbReference type="ChEBI" id="CHEBI:136286"/>
    </reaction>
    <physiologicalReaction direction="left-to-right" evidence="12">
        <dbReference type="Rhea" id="RHEA:52049"/>
    </physiologicalReaction>
</comment>
<evidence type="ECO:0000256" key="13">
    <source>
        <dbReference type="ARBA" id="ARBA00049221"/>
    </source>
</evidence>
<comment type="catalytic activity">
    <reaction evidence="1">
        <text>9-(9Z-hexadecenoyloxy)-octadecanoate + H2O = (9Z)-hexadecenoate + 9-hydroxy-octadecanoate + H(+)</text>
        <dbReference type="Rhea" id="RHEA:52068"/>
        <dbReference type="ChEBI" id="CHEBI:15377"/>
        <dbReference type="ChEBI" id="CHEBI:15378"/>
        <dbReference type="ChEBI" id="CHEBI:32372"/>
        <dbReference type="ChEBI" id="CHEBI:136286"/>
        <dbReference type="ChEBI" id="CHEBI:136309"/>
    </reaction>
    <physiologicalReaction direction="left-to-right" evidence="1">
        <dbReference type="Rhea" id="RHEA:52069"/>
    </physiologicalReaction>
</comment>
<feature type="transmembrane region" description="Helical" evidence="18">
    <location>
        <begin position="286"/>
        <end position="304"/>
    </location>
</feature>
<evidence type="ECO:0000256" key="5">
    <source>
        <dbReference type="ARBA" id="ARBA00022989"/>
    </source>
</evidence>
<reference evidence="20 21" key="2">
    <citation type="journal article" date="2021" name="J. Hered.">
        <title>Feather Gene Expression Elucidates the Developmental Basis of Plumage Iridescence in African Starlings.</title>
        <authorList>
            <person name="Rubenstein D.R."/>
            <person name="Corvelo A."/>
            <person name="MacManes M.D."/>
            <person name="Maia R."/>
            <person name="Narzisi G."/>
            <person name="Rousaki A."/>
            <person name="Vandenabeele P."/>
            <person name="Shawkey M.D."/>
            <person name="Solomon J."/>
        </authorList>
    </citation>
    <scope>NUCLEOTIDE SEQUENCE [LARGE SCALE GENOMIC DNA]</scope>
    <source>
        <strain evidence="20">SS15</strain>
    </source>
</reference>
<comment type="catalytic activity">
    <reaction evidence="14">
        <text>13-(9Z-octadecenoyloxy)-octadecanoate + H2O = 13-hydroxy-octadecanoate + (9Z)-octadecenoate + H(+)</text>
        <dbReference type="Rhea" id="RHEA:52064"/>
        <dbReference type="ChEBI" id="CHEBI:15377"/>
        <dbReference type="ChEBI" id="CHEBI:15378"/>
        <dbReference type="ChEBI" id="CHEBI:30823"/>
        <dbReference type="ChEBI" id="CHEBI:136303"/>
        <dbReference type="ChEBI" id="CHEBI:136304"/>
    </reaction>
    <physiologicalReaction direction="left-to-right" evidence="14">
        <dbReference type="Rhea" id="RHEA:52065"/>
    </physiologicalReaction>
</comment>
<dbReference type="OrthoDB" id="1898221at2759"/>
<comment type="subcellular location">
    <subcellularLocation>
        <location evidence="2">Endomembrane system</location>
        <topology evidence="2">Multi-pass membrane protein</topology>
    </subcellularLocation>
</comment>
<dbReference type="GO" id="GO:0012505">
    <property type="term" value="C:endomembrane system"/>
    <property type="evidence" value="ECO:0007669"/>
    <property type="project" value="UniProtKB-SubCell"/>
</dbReference>
<feature type="region of interest" description="Disordered" evidence="17">
    <location>
        <begin position="617"/>
        <end position="639"/>
    </location>
</feature>
<evidence type="ECO:0000256" key="4">
    <source>
        <dbReference type="ARBA" id="ARBA00022692"/>
    </source>
</evidence>
<reference evidence="19" key="1">
    <citation type="submission" date="2020-10" db="EMBL/GenBank/DDBJ databases">
        <title>Feather gene expression reveals the developmental basis of iridescence in African starlings.</title>
        <authorList>
            <person name="Rubenstein D.R."/>
        </authorList>
    </citation>
    <scope>NUCLEOTIDE SEQUENCE</scope>
    <source>
        <strain evidence="19">SS15</strain>
        <tissue evidence="19">Liver</tissue>
    </source>
</reference>
<dbReference type="Pfam" id="PF04750">
    <property type="entry name" value="Far-17a_AIG1"/>
    <property type="match status" value="1"/>
</dbReference>
<dbReference type="EMBL" id="JADDUC020000001">
    <property type="protein sequence ID" value="KAI1243073.1"/>
    <property type="molecule type" value="Genomic_DNA"/>
</dbReference>
<comment type="catalytic activity">
    <reaction evidence="7">
        <text>12-hexadecanoyloxy-octadecanoate + H2O = 12-hydroxyoctadecanoate + hexadecanoate + H(+)</text>
        <dbReference type="Rhea" id="RHEA:52056"/>
        <dbReference type="ChEBI" id="CHEBI:7896"/>
        <dbReference type="ChEBI" id="CHEBI:15377"/>
        <dbReference type="ChEBI" id="CHEBI:15378"/>
        <dbReference type="ChEBI" id="CHEBI:83677"/>
        <dbReference type="ChEBI" id="CHEBI:84201"/>
    </reaction>
    <physiologicalReaction direction="left-to-right" evidence="7">
        <dbReference type="Rhea" id="RHEA:52057"/>
    </physiologicalReaction>
</comment>
<protein>
    <submittedName>
        <fullName evidence="19">Androgen-dependent TFPI-regulating protein</fullName>
    </submittedName>
</protein>
<proteinExistence type="inferred from homology"/>
<sequence>VLEHVQRKQYSTLLLSATIKHQQKAPEENKQAALSCTLQMNSLPNTSSSLTLNRVNELTAGSQCASAQSQLLLHKSDEPLKWIGSTVRVCECGSAPGEKQTQAGVWYQADGKWEFSLPTSNNHRRLYIFIFHNMEISTLATYHCLAFVWYFFVAYSITHLKTEERPSEVFLYGGQWKYLTVLNLAVFYGVSFLADVLRLIKKLRCAKCVISSRDLLFSVLAFPVSTFVCISFWTLYTYNRELVYPKSLDGVIPLWLNHAMHTAVLPFAFLEILALPHRYPAKKKGLILLGFVAFLYISWILWIYSVTGEWVYPLFALFSPPGLAAFFAGSLAIIISFYNFGEFLNRMIWEGGREATCLGLKLLHLHHMLFVRLGKSRVYCKCISVSKQKHCGSSSMTKAALWKIEFLRMKVFLSGKRAEDAVEMILQEKKISQNKTKTNLPLPPQGKTISGGGRGQISSSFHTLHPVHFLPPPKEKQLALMLVGSDKAELSDWAAGTRILPKRKKFKAVASFYFFPTRMKNADRNAYPQVVELSFGRETGEERNVKATVSSFFLVSVNLAAKLKDAGQRKYIGDTDRRKNMEGIREEEKVMETPAETVWLSETQNEAWAPAQRDKSFHFQPEEPNGRPHPQLLHTPGVPLRSDMGTELLDYRDLRRIMGEVVYFFEKGSEEALLSATSCMERSWFQQAESPPSSMQDNMVSLLVWTMFLRERRRKPIYPNARQHFEMLIQAFDVETPSECAQASVPRWEMRT</sequence>
<comment type="similarity">
    <text evidence="3">Belongs to the AIG1 family.</text>
</comment>
<dbReference type="PANTHER" id="PTHR10989:SF17">
    <property type="entry name" value="ANDROGEN-DEPENDENT TFPI-REGULATING PROTEIN"/>
    <property type="match status" value="1"/>
</dbReference>
<feature type="transmembrane region" description="Helical" evidence="18">
    <location>
        <begin position="215"/>
        <end position="235"/>
    </location>
</feature>
<reference evidence="20" key="3">
    <citation type="submission" date="2022-01" db="EMBL/GenBank/DDBJ databases">
        <authorList>
            <person name="Rubenstein D.R."/>
        </authorList>
    </citation>
    <scope>NUCLEOTIDE SEQUENCE</scope>
    <source>
        <strain evidence="20">SS15</strain>
        <tissue evidence="20">Liver</tissue>
    </source>
</reference>
<dbReference type="InterPro" id="IPR006838">
    <property type="entry name" value="ADTRP_AIG1"/>
</dbReference>
<dbReference type="EMBL" id="JADDUC010000006">
    <property type="protein sequence ID" value="KAG0133353.1"/>
    <property type="molecule type" value="Genomic_DNA"/>
</dbReference>
<name>A0A835P3F4_9PASS</name>
<evidence type="ECO:0000256" key="6">
    <source>
        <dbReference type="ARBA" id="ARBA00023136"/>
    </source>
</evidence>
<comment type="caution">
    <text evidence="19">The sequence shown here is derived from an EMBL/GenBank/DDBJ whole genome shotgun (WGS) entry which is preliminary data.</text>
</comment>